<accession>A0A072VRH9</accession>
<protein>
    <submittedName>
        <fullName evidence="1 2">Uncharacterized protein</fullName>
    </submittedName>
</protein>
<dbReference type="EMBL" id="CM001217">
    <property type="protein sequence ID" value="KEH44043.1"/>
    <property type="molecule type" value="Genomic_DNA"/>
</dbReference>
<evidence type="ECO:0000313" key="3">
    <source>
        <dbReference type="Proteomes" id="UP000002051"/>
    </source>
</evidence>
<keyword evidence="3" id="KW-1185">Reference proteome</keyword>
<organism evidence="1 3">
    <name type="scientific">Medicago truncatula</name>
    <name type="common">Barrel medic</name>
    <name type="synonym">Medicago tribuloides</name>
    <dbReference type="NCBI Taxonomy" id="3880"/>
    <lineage>
        <taxon>Eukaryota</taxon>
        <taxon>Viridiplantae</taxon>
        <taxon>Streptophyta</taxon>
        <taxon>Embryophyta</taxon>
        <taxon>Tracheophyta</taxon>
        <taxon>Spermatophyta</taxon>
        <taxon>Magnoliopsida</taxon>
        <taxon>eudicotyledons</taxon>
        <taxon>Gunneridae</taxon>
        <taxon>Pentapetalae</taxon>
        <taxon>rosids</taxon>
        <taxon>fabids</taxon>
        <taxon>Fabales</taxon>
        <taxon>Fabaceae</taxon>
        <taxon>Papilionoideae</taxon>
        <taxon>50 kb inversion clade</taxon>
        <taxon>NPAAA clade</taxon>
        <taxon>Hologalegina</taxon>
        <taxon>IRL clade</taxon>
        <taxon>Trifolieae</taxon>
        <taxon>Medicago</taxon>
    </lineage>
</organism>
<dbReference type="HOGENOM" id="CLU_2200835_0_0_1"/>
<name>A0A072VRH9_MEDTR</name>
<reference evidence="1 3" key="1">
    <citation type="journal article" date="2011" name="Nature">
        <title>The Medicago genome provides insight into the evolution of rhizobial symbioses.</title>
        <authorList>
            <person name="Young N.D."/>
            <person name="Debelle F."/>
            <person name="Oldroyd G.E."/>
            <person name="Geurts R."/>
            <person name="Cannon S.B."/>
            <person name="Udvardi M.K."/>
            <person name="Benedito V.A."/>
            <person name="Mayer K.F."/>
            <person name="Gouzy J."/>
            <person name="Schoof H."/>
            <person name="Van de Peer Y."/>
            <person name="Proost S."/>
            <person name="Cook D.R."/>
            <person name="Meyers B.C."/>
            <person name="Spannagl M."/>
            <person name="Cheung F."/>
            <person name="De Mita S."/>
            <person name="Krishnakumar V."/>
            <person name="Gundlach H."/>
            <person name="Zhou S."/>
            <person name="Mudge J."/>
            <person name="Bharti A.K."/>
            <person name="Murray J.D."/>
            <person name="Naoumkina M.A."/>
            <person name="Rosen B."/>
            <person name="Silverstein K.A."/>
            <person name="Tang H."/>
            <person name="Rombauts S."/>
            <person name="Zhao P.X."/>
            <person name="Zhou P."/>
            <person name="Barbe V."/>
            <person name="Bardou P."/>
            <person name="Bechner M."/>
            <person name="Bellec A."/>
            <person name="Berger A."/>
            <person name="Berges H."/>
            <person name="Bidwell S."/>
            <person name="Bisseling T."/>
            <person name="Choisne N."/>
            <person name="Couloux A."/>
            <person name="Denny R."/>
            <person name="Deshpande S."/>
            <person name="Dai X."/>
            <person name="Doyle J.J."/>
            <person name="Dudez A.M."/>
            <person name="Farmer A.D."/>
            <person name="Fouteau S."/>
            <person name="Franken C."/>
            <person name="Gibelin C."/>
            <person name="Gish J."/>
            <person name="Goldstein S."/>
            <person name="Gonzalez A.J."/>
            <person name="Green P.J."/>
            <person name="Hallab A."/>
            <person name="Hartog M."/>
            <person name="Hua A."/>
            <person name="Humphray S.J."/>
            <person name="Jeong D.H."/>
            <person name="Jing Y."/>
            <person name="Jocker A."/>
            <person name="Kenton S.M."/>
            <person name="Kim D.J."/>
            <person name="Klee K."/>
            <person name="Lai H."/>
            <person name="Lang C."/>
            <person name="Lin S."/>
            <person name="Macmil S.L."/>
            <person name="Magdelenat G."/>
            <person name="Matthews L."/>
            <person name="McCorrison J."/>
            <person name="Monaghan E.L."/>
            <person name="Mun J.H."/>
            <person name="Najar F.Z."/>
            <person name="Nicholson C."/>
            <person name="Noirot C."/>
            <person name="O'Bleness M."/>
            <person name="Paule C.R."/>
            <person name="Poulain J."/>
            <person name="Prion F."/>
            <person name="Qin B."/>
            <person name="Qu C."/>
            <person name="Retzel E.F."/>
            <person name="Riddle C."/>
            <person name="Sallet E."/>
            <person name="Samain S."/>
            <person name="Samson N."/>
            <person name="Sanders I."/>
            <person name="Saurat O."/>
            <person name="Scarpelli C."/>
            <person name="Schiex T."/>
            <person name="Segurens B."/>
            <person name="Severin A.J."/>
            <person name="Sherrier D.J."/>
            <person name="Shi R."/>
            <person name="Sims S."/>
            <person name="Singer S.R."/>
            <person name="Sinharoy S."/>
            <person name="Sterck L."/>
            <person name="Viollet A."/>
            <person name="Wang B.B."/>
            <person name="Wang K."/>
            <person name="Wang M."/>
            <person name="Wang X."/>
            <person name="Warfsmann J."/>
            <person name="Weissenbach J."/>
            <person name="White D.D."/>
            <person name="White J.D."/>
            <person name="Wiley G.B."/>
            <person name="Wincker P."/>
            <person name="Xing Y."/>
            <person name="Yang L."/>
            <person name="Yao Z."/>
            <person name="Ying F."/>
            <person name="Zhai J."/>
            <person name="Zhou L."/>
            <person name="Zuber A."/>
            <person name="Denarie J."/>
            <person name="Dixon R.A."/>
            <person name="May G.D."/>
            <person name="Schwartz D.C."/>
            <person name="Rogers J."/>
            <person name="Quetier F."/>
            <person name="Town C.D."/>
            <person name="Roe B.A."/>
        </authorList>
    </citation>
    <scope>NUCLEOTIDE SEQUENCE [LARGE SCALE GENOMIC DNA]</scope>
    <source>
        <strain evidence="1">A17</strain>
        <strain evidence="2 3">cv. Jemalong A17</strain>
    </source>
</reference>
<sequence length="108" mass="12121">MYNFGFASNFNHSSSVPNNFNPYFRSMMGYPSQTPSFNGYMPMVNENFQSVGEYPEFSSQINRGGMTRDNEVAPTPKMLSGETRQVKHIGVKLLSIVTSIAHSILRAM</sequence>
<dbReference type="eggNOG" id="ENOG502QR5Z">
    <property type="taxonomic scope" value="Eukaryota"/>
</dbReference>
<gene>
    <name evidence="1" type="ordered locus">MTR_1g106945</name>
</gene>
<dbReference type="Proteomes" id="UP000002051">
    <property type="component" value="Unassembled WGS sequence"/>
</dbReference>
<reference evidence="2" key="3">
    <citation type="submission" date="2015-04" db="UniProtKB">
        <authorList>
            <consortium name="EnsemblPlants"/>
        </authorList>
    </citation>
    <scope>IDENTIFICATION</scope>
    <source>
        <strain evidence="2">cv. Jemalong A17</strain>
    </source>
</reference>
<reference evidence="1 3" key="2">
    <citation type="journal article" date="2014" name="BMC Genomics">
        <title>An improved genome release (version Mt4.0) for the model legume Medicago truncatula.</title>
        <authorList>
            <person name="Tang H."/>
            <person name="Krishnakumar V."/>
            <person name="Bidwell S."/>
            <person name="Rosen B."/>
            <person name="Chan A."/>
            <person name="Zhou S."/>
            <person name="Gentzbittel L."/>
            <person name="Childs K.L."/>
            <person name="Yandell M."/>
            <person name="Gundlach H."/>
            <person name="Mayer K.F."/>
            <person name="Schwartz D.C."/>
            <person name="Town C.D."/>
        </authorList>
    </citation>
    <scope>GENOME REANNOTATION</scope>
    <source>
        <strain evidence="1">A17</strain>
        <strain evidence="2 3">cv. Jemalong A17</strain>
    </source>
</reference>
<proteinExistence type="predicted"/>
<evidence type="ECO:0000313" key="2">
    <source>
        <dbReference type="EnsemblPlants" id="KEH44043"/>
    </source>
</evidence>
<evidence type="ECO:0000313" key="1">
    <source>
        <dbReference type="EMBL" id="KEH44043.1"/>
    </source>
</evidence>
<dbReference type="EnsemblPlants" id="KEH44043">
    <property type="protein sequence ID" value="KEH44043"/>
    <property type="gene ID" value="MTR_1g106945"/>
</dbReference>
<dbReference type="AlphaFoldDB" id="A0A072VRH9"/>